<feature type="chain" id="PRO_5040322147" description="Thymidine kinase" evidence="13">
    <location>
        <begin position="16"/>
        <end position="293"/>
    </location>
</feature>
<evidence type="ECO:0000256" key="12">
    <source>
        <dbReference type="RuleBase" id="RU004165"/>
    </source>
</evidence>
<evidence type="ECO:0000313" key="15">
    <source>
        <dbReference type="Proteomes" id="UP001141806"/>
    </source>
</evidence>
<organism evidence="14 15">
    <name type="scientific">Protea cynaroides</name>
    <dbReference type="NCBI Taxonomy" id="273540"/>
    <lineage>
        <taxon>Eukaryota</taxon>
        <taxon>Viridiplantae</taxon>
        <taxon>Streptophyta</taxon>
        <taxon>Embryophyta</taxon>
        <taxon>Tracheophyta</taxon>
        <taxon>Spermatophyta</taxon>
        <taxon>Magnoliopsida</taxon>
        <taxon>Proteales</taxon>
        <taxon>Proteaceae</taxon>
        <taxon>Protea</taxon>
    </lineage>
</organism>
<evidence type="ECO:0000256" key="10">
    <source>
        <dbReference type="ARBA" id="ARBA00048254"/>
    </source>
</evidence>
<keyword evidence="8" id="KW-0862">Zinc</keyword>
<protein>
    <recommendedName>
        <fullName evidence="2 11">Thymidine kinase</fullName>
        <ecNumber evidence="2 11">2.7.1.21</ecNumber>
    </recommendedName>
</protein>
<dbReference type="GO" id="GO:0004797">
    <property type="term" value="F:thymidine kinase activity"/>
    <property type="evidence" value="ECO:0007669"/>
    <property type="project" value="UniProtKB-EC"/>
</dbReference>
<dbReference type="AlphaFoldDB" id="A0A9Q0L279"/>
<keyword evidence="4 11" id="KW-0808">Transferase</keyword>
<sequence length="293" mass="32586">MLFILMCRMKSLLFSSPTLLTISCHPTKTMPSLSFQIPRTLSDKFPIIQNPNFLGLKAFSSFNPSISTSVECPGSRMEGPRFSYGEIHIILGPMFAGKTTSLLRRIQTESNNGRSVAIIKSNKDTRYGLEYTVTHDGAKFPCWALADLSSFRQKYGVNAYEKLDVIGIDEAQFFGDLYDFCRKAADHDGKTVIVAGLDGDYLRRSFGSVLNIIPLADSVTKLTARCELCGKRAFFTLRKTKDTPTELIGGADVYMPVCRQHYVNGQLAIEATRILESQRIQCDSYLEASSPPS</sequence>
<evidence type="ECO:0000256" key="11">
    <source>
        <dbReference type="RuleBase" id="RU000544"/>
    </source>
</evidence>
<keyword evidence="5" id="KW-0479">Metal-binding</keyword>
<name>A0A9Q0L279_9MAGN</name>
<evidence type="ECO:0000256" key="1">
    <source>
        <dbReference type="ARBA" id="ARBA00007587"/>
    </source>
</evidence>
<dbReference type="PROSITE" id="PS00603">
    <property type="entry name" value="TK_CELLULAR_TYPE"/>
    <property type="match status" value="1"/>
</dbReference>
<dbReference type="GO" id="GO:0005524">
    <property type="term" value="F:ATP binding"/>
    <property type="evidence" value="ECO:0007669"/>
    <property type="project" value="UniProtKB-KW"/>
</dbReference>
<reference evidence="14" key="1">
    <citation type="journal article" date="2023" name="Plant J.">
        <title>The genome of the king protea, Protea cynaroides.</title>
        <authorList>
            <person name="Chang J."/>
            <person name="Duong T.A."/>
            <person name="Schoeman C."/>
            <person name="Ma X."/>
            <person name="Roodt D."/>
            <person name="Barker N."/>
            <person name="Li Z."/>
            <person name="Van de Peer Y."/>
            <person name="Mizrachi E."/>
        </authorList>
    </citation>
    <scope>NUCLEOTIDE SEQUENCE</scope>
    <source>
        <tissue evidence="14">Young leaves</tissue>
    </source>
</reference>
<dbReference type="SUPFAM" id="SSF57716">
    <property type="entry name" value="Glucocorticoid receptor-like (DNA-binding domain)"/>
    <property type="match status" value="1"/>
</dbReference>
<feature type="signal peptide" evidence="13">
    <location>
        <begin position="1"/>
        <end position="15"/>
    </location>
</feature>
<dbReference type="InterPro" id="IPR020633">
    <property type="entry name" value="Thymidine_kinase_CS"/>
</dbReference>
<dbReference type="SUPFAM" id="SSF52540">
    <property type="entry name" value="P-loop containing nucleoside triphosphate hydrolases"/>
    <property type="match status" value="1"/>
</dbReference>
<dbReference type="GO" id="GO:0071897">
    <property type="term" value="P:DNA biosynthetic process"/>
    <property type="evidence" value="ECO:0007669"/>
    <property type="project" value="UniProtKB-KW"/>
</dbReference>
<dbReference type="InterPro" id="IPR001267">
    <property type="entry name" value="Thymidine_kinase"/>
</dbReference>
<evidence type="ECO:0000256" key="5">
    <source>
        <dbReference type="ARBA" id="ARBA00022723"/>
    </source>
</evidence>
<evidence type="ECO:0000256" key="6">
    <source>
        <dbReference type="ARBA" id="ARBA00022741"/>
    </source>
</evidence>
<dbReference type="GO" id="GO:0046872">
    <property type="term" value="F:metal ion binding"/>
    <property type="evidence" value="ECO:0007669"/>
    <property type="project" value="UniProtKB-KW"/>
</dbReference>
<keyword evidence="13" id="KW-0732">Signal</keyword>
<evidence type="ECO:0000256" key="9">
    <source>
        <dbReference type="ARBA" id="ARBA00022840"/>
    </source>
</evidence>
<dbReference type="Proteomes" id="UP001141806">
    <property type="component" value="Unassembled WGS sequence"/>
</dbReference>
<dbReference type="Gene3D" id="3.30.60.20">
    <property type="match status" value="1"/>
</dbReference>
<comment type="caution">
    <text evidence="14">The sequence shown here is derived from an EMBL/GenBank/DDBJ whole genome shotgun (WGS) entry which is preliminary data.</text>
</comment>
<dbReference type="PANTHER" id="PTHR11441:SF0">
    <property type="entry name" value="THYMIDINE KINASE, CYTOSOLIC"/>
    <property type="match status" value="1"/>
</dbReference>
<dbReference type="FunFam" id="3.30.60.20:FF:000051">
    <property type="entry name" value="Thymidine kinase"/>
    <property type="match status" value="1"/>
</dbReference>
<gene>
    <name evidence="14" type="ORF">NE237_031426</name>
</gene>
<evidence type="ECO:0000256" key="3">
    <source>
        <dbReference type="ARBA" id="ARBA00022634"/>
    </source>
</evidence>
<evidence type="ECO:0000256" key="4">
    <source>
        <dbReference type="ARBA" id="ARBA00022679"/>
    </source>
</evidence>
<evidence type="ECO:0000256" key="2">
    <source>
        <dbReference type="ARBA" id="ARBA00012118"/>
    </source>
</evidence>
<dbReference type="GO" id="GO:0006950">
    <property type="term" value="P:response to stress"/>
    <property type="evidence" value="ECO:0007669"/>
    <property type="project" value="UniProtKB-ARBA"/>
</dbReference>
<keyword evidence="7 11" id="KW-0418">Kinase</keyword>
<keyword evidence="15" id="KW-1185">Reference proteome</keyword>
<dbReference type="Gene3D" id="3.40.50.300">
    <property type="entry name" value="P-loop containing nucleotide triphosphate hydrolases"/>
    <property type="match status" value="1"/>
</dbReference>
<dbReference type="EMBL" id="JAMYWD010000001">
    <property type="protein sequence ID" value="KAJ4980589.1"/>
    <property type="molecule type" value="Genomic_DNA"/>
</dbReference>
<accession>A0A9Q0L279</accession>
<evidence type="ECO:0000256" key="8">
    <source>
        <dbReference type="ARBA" id="ARBA00022833"/>
    </source>
</evidence>
<keyword evidence="6 11" id="KW-0547">Nucleotide-binding</keyword>
<keyword evidence="9 11" id="KW-0067">ATP-binding</keyword>
<dbReference type="FunFam" id="3.40.50.300:FF:000948">
    <property type="entry name" value="Thymidine kinase"/>
    <property type="match status" value="1"/>
</dbReference>
<keyword evidence="3 11" id="KW-0237">DNA synthesis</keyword>
<evidence type="ECO:0000313" key="14">
    <source>
        <dbReference type="EMBL" id="KAJ4980589.1"/>
    </source>
</evidence>
<proteinExistence type="inferred from homology"/>
<dbReference type="Pfam" id="PF00265">
    <property type="entry name" value="TK"/>
    <property type="match status" value="1"/>
</dbReference>
<dbReference type="PANTHER" id="PTHR11441">
    <property type="entry name" value="THYMIDINE KINASE"/>
    <property type="match status" value="1"/>
</dbReference>
<dbReference type="GO" id="GO:0042802">
    <property type="term" value="F:identical protein binding"/>
    <property type="evidence" value="ECO:0007669"/>
    <property type="project" value="UniProtKB-ARBA"/>
</dbReference>
<dbReference type="EC" id="2.7.1.21" evidence="2 11"/>
<comment type="similarity">
    <text evidence="1 12">Belongs to the thymidine kinase family.</text>
</comment>
<dbReference type="GO" id="GO:0046104">
    <property type="term" value="P:thymidine metabolic process"/>
    <property type="evidence" value="ECO:0007669"/>
    <property type="project" value="TreeGrafter"/>
</dbReference>
<dbReference type="OrthoDB" id="439028at2759"/>
<evidence type="ECO:0000256" key="13">
    <source>
        <dbReference type="SAM" id="SignalP"/>
    </source>
</evidence>
<comment type="catalytic activity">
    <reaction evidence="10 11">
        <text>thymidine + ATP = dTMP + ADP + H(+)</text>
        <dbReference type="Rhea" id="RHEA:19129"/>
        <dbReference type="ChEBI" id="CHEBI:15378"/>
        <dbReference type="ChEBI" id="CHEBI:17748"/>
        <dbReference type="ChEBI" id="CHEBI:30616"/>
        <dbReference type="ChEBI" id="CHEBI:63528"/>
        <dbReference type="ChEBI" id="CHEBI:456216"/>
        <dbReference type="EC" id="2.7.1.21"/>
    </reaction>
</comment>
<evidence type="ECO:0000256" key="7">
    <source>
        <dbReference type="ARBA" id="ARBA00022777"/>
    </source>
</evidence>
<dbReference type="InterPro" id="IPR027417">
    <property type="entry name" value="P-loop_NTPase"/>
</dbReference>